<dbReference type="Proteomes" id="UP000037035">
    <property type="component" value="Unassembled WGS sequence"/>
</dbReference>
<dbReference type="EMBL" id="LAVV01007559">
    <property type="protein sequence ID" value="KNZ55554.1"/>
    <property type="molecule type" value="Genomic_DNA"/>
</dbReference>
<comment type="caution">
    <text evidence="2">The sequence shown here is derived from an EMBL/GenBank/DDBJ whole genome shotgun (WGS) entry which is preliminary data.</text>
</comment>
<feature type="signal peptide" evidence="1">
    <location>
        <begin position="1"/>
        <end position="27"/>
    </location>
</feature>
<name>A0A0L6V493_9BASI</name>
<sequence>MLMSASVTGVQALGLIFFGLMLRAVGAIDNTQPEPPQYYPGDPSEYYPDGHGHLSVTSNSGSWICPLKCQSYNKATGCSPDPYNPNNPTTLTNQTCTKFFGSETASTLGK</sequence>
<evidence type="ECO:0000313" key="3">
    <source>
        <dbReference type="Proteomes" id="UP000037035"/>
    </source>
</evidence>
<dbReference type="AlphaFoldDB" id="A0A0L6V493"/>
<evidence type="ECO:0000256" key="1">
    <source>
        <dbReference type="SAM" id="SignalP"/>
    </source>
</evidence>
<reference evidence="2 3" key="1">
    <citation type="submission" date="2015-08" db="EMBL/GenBank/DDBJ databases">
        <title>Next Generation Sequencing and Analysis of the Genome of Puccinia sorghi L Schw, the Causal Agent of Maize Common Rust.</title>
        <authorList>
            <person name="Rochi L."/>
            <person name="Burguener G."/>
            <person name="Darino M."/>
            <person name="Turjanski A."/>
            <person name="Kreff E."/>
            <person name="Dieguez M.J."/>
            <person name="Sacco F."/>
        </authorList>
    </citation>
    <scope>NUCLEOTIDE SEQUENCE [LARGE SCALE GENOMIC DNA]</scope>
    <source>
        <strain evidence="2 3">RO10H11247</strain>
    </source>
</reference>
<accession>A0A0L6V493</accession>
<keyword evidence="3" id="KW-1185">Reference proteome</keyword>
<protein>
    <submittedName>
        <fullName evidence="2">Putative signal peptide protein</fullName>
    </submittedName>
</protein>
<evidence type="ECO:0000313" key="2">
    <source>
        <dbReference type="EMBL" id="KNZ55554.1"/>
    </source>
</evidence>
<dbReference type="VEuPathDB" id="FungiDB:VP01_2651g2"/>
<organism evidence="2 3">
    <name type="scientific">Puccinia sorghi</name>
    <dbReference type="NCBI Taxonomy" id="27349"/>
    <lineage>
        <taxon>Eukaryota</taxon>
        <taxon>Fungi</taxon>
        <taxon>Dikarya</taxon>
        <taxon>Basidiomycota</taxon>
        <taxon>Pucciniomycotina</taxon>
        <taxon>Pucciniomycetes</taxon>
        <taxon>Pucciniales</taxon>
        <taxon>Pucciniaceae</taxon>
        <taxon>Puccinia</taxon>
    </lineage>
</organism>
<gene>
    <name evidence="2" type="ORF">VP01_2651g2</name>
</gene>
<keyword evidence="1" id="KW-0732">Signal</keyword>
<dbReference type="OrthoDB" id="10659993at2759"/>
<feature type="chain" id="PRO_5005568189" evidence="1">
    <location>
        <begin position="28"/>
        <end position="110"/>
    </location>
</feature>
<proteinExistence type="predicted"/>